<gene>
    <name evidence="3" type="ORF">HMH01_01075</name>
</gene>
<dbReference type="Gene3D" id="3.40.50.11090">
    <property type="match status" value="1"/>
</dbReference>
<keyword evidence="4" id="KW-1185">Reference proteome</keyword>
<dbReference type="Gene3D" id="3.40.50.2000">
    <property type="entry name" value="Glycogen Phosphorylase B"/>
    <property type="match status" value="1"/>
</dbReference>
<dbReference type="Pfam" id="PF22772">
    <property type="entry name" value="WsaF_C"/>
    <property type="match status" value="1"/>
</dbReference>
<dbReference type="RefSeq" id="WP_171321645.1">
    <property type="nucleotide sequence ID" value="NZ_JABFBC010000001.1"/>
</dbReference>
<dbReference type="EMBL" id="JABFBC010000001">
    <property type="protein sequence ID" value="NNU79017.1"/>
    <property type="molecule type" value="Genomic_DNA"/>
</dbReference>
<comment type="caution">
    <text evidence="3">The sequence shown here is derived from an EMBL/GenBank/DDBJ whole genome shotgun (WGS) entry which is preliminary data.</text>
</comment>
<sequence>MLKIIQNIGSRGSRNSGKENSSRKQVREYFWKDWYVSRYGEHLREGEGPFQHYLKEGWTRGFYPNPFFSPEWYLERHPDAAGTGSDPLTHWFESGRPAGYAVSPIFDAVGYLRTYADIAEAGLEPFLHYLQHGLPEGRTPGFPITDIGKRAAEAPRFDLSHALPHFVTPKAYVDEAWYRERYRANVAPGETAYDDYVRTGWRLGRQPNPFFSPAWYLAHHPEVAELDADPLLHWVVTGAALRKPPSPAFDPVRYLKQNEDIAKSGMEPFLHFVAHGAREGRAPAFERAELPNLRAKNPAFDWKSALLALPNYFDAPGNRGGVLRPIGAGDVHPLQGSTLDHVSADFLAERGQAADVISLDIWDTILRRNCHPDEIKLRTARALWLLGAAHGLSADHMGPGALLALRRAAEAAVANAEYEYRAEDAFAHWLGTIGLADPAARDAIVSALVEAELRAEIHSTRLDETLAVFLDRAAGRKLIAISDFYFGKAFLERLLEARDARAALSALFVSCDHMQTKRGGGLFSVVREHAVGNGLRWLHVGDNQRADYEVPTTIGIDAFHYRNTPEERAREWYDRAFRGLLEGDPGDHVARIRAALADAANTREETDELFDFGMTFAPVATAYALFAMEEALRNRADKVFFFTREGVFFRTLYEDLAASDVYDIGSYPEASQLHVSRRATFAASLRGIGADELLRMWGQYSRQSLGAFARSLNLDATLMAEAAAEVGLDPEEEIEAPWDSAELAALLAKPGVRAHIAEAFSTQRRELVRYLDASGFRGDAQARYTIVDIGWRGTIQDNLCYLSGARVHGVYLGLDRFINPQPANATKAGYLFDRNQQVDSGLRDYAPVEFLFNAPGGSVIGYRDGTPDTLIVDGEERVVAGAVARIQEGMRAGNAIVADHVRRHGLTSADLRDMANEMIAGLIAHPPRAVAEAFMQLEHNETFGAGHVQDMATQVVDLEKLKQAPAAGVHELVARGLGALRWPSAYLNQSQVQSEVAVLPIEKRLAFPRGTLFPAPSTLTRVGTDRMAIFCPAPIRGSGGHRTIYNVAKGLQSVGFKCHIYFDAPGDGLEVAEEIIGDANIPLSAHWDAGASADAAMATVHYSSKYVRDHFYDRVHRSFYLVQDFEAAFNPVGDTYVEAENSYTMGHTHVTIGNWLNHFLRTTYGAGAISTGLGVDDAIYHPLGTIAREPAIAFLYQPEKPRRMTRLAIEALGLVKQRRPDIRIELYGSNRKIDLPFEAKNHGIVLDLHELNRIYNRCTAGLCVSLTNPSRIPMEMMAAGCVPVDIFRYNNLFDYPDGAAKLAYQSPASVAEALLSLFKDPDETESRRAHGIDYMRPRTLEWEVDVAVNAVSWAMQAGQAEELPVARPLYTGAPVIAEADDTTAARAYCAAQARMGSA</sequence>
<dbReference type="Gene3D" id="1.10.150.400">
    <property type="match status" value="1"/>
</dbReference>
<protein>
    <recommendedName>
        <fullName evidence="2">WsaF C-terminal domain-containing protein</fullName>
    </recommendedName>
</protein>
<name>A0A849KX55_9RHOB</name>
<reference evidence="3 4" key="1">
    <citation type="submission" date="2020-05" db="EMBL/GenBank/DDBJ databases">
        <title>Gimesia benthica sp. nov., a novel planctomycete isolated from a deep-sea water sample of the Northwest Indian Ocean.</title>
        <authorList>
            <person name="Wang J."/>
            <person name="Ruan C."/>
            <person name="Song L."/>
            <person name="Zhu Y."/>
            <person name="Li A."/>
            <person name="Zheng X."/>
            <person name="Wang L."/>
            <person name="Lu Z."/>
            <person name="Huang Y."/>
            <person name="Du W."/>
            <person name="Zhou Y."/>
            <person name="Huang L."/>
            <person name="Dai X."/>
        </authorList>
    </citation>
    <scope>NUCLEOTIDE SEQUENCE [LARGE SCALE GENOMIC DNA]</scope>
    <source>
        <strain evidence="3 4">YYQ-30</strain>
    </source>
</reference>
<dbReference type="SUPFAM" id="SSF53756">
    <property type="entry name" value="UDP-Glycosyltransferase/glycogen phosphorylase"/>
    <property type="match status" value="1"/>
</dbReference>
<feature type="domain" description="WsaF C-terminal" evidence="2">
    <location>
        <begin position="1192"/>
        <end position="1314"/>
    </location>
</feature>
<evidence type="ECO:0000313" key="4">
    <source>
        <dbReference type="Proteomes" id="UP000572377"/>
    </source>
</evidence>
<accession>A0A849KX55</accession>
<evidence type="ECO:0000313" key="3">
    <source>
        <dbReference type="EMBL" id="NNU79017.1"/>
    </source>
</evidence>
<organism evidence="3 4">
    <name type="scientific">Halovulum dunhuangense</name>
    <dbReference type="NCBI Taxonomy" id="1505036"/>
    <lineage>
        <taxon>Bacteria</taxon>
        <taxon>Pseudomonadati</taxon>
        <taxon>Pseudomonadota</taxon>
        <taxon>Alphaproteobacteria</taxon>
        <taxon>Rhodobacterales</taxon>
        <taxon>Paracoccaceae</taxon>
        <taxon>Halovulum</taxon>
    </lineage>
</organism>
<evidence type="ECO:0000259" key="2">
    <source>
        <dbReference type="Pfam" id="PF22772"/>
    </source>
</evidence>
<feature type="region of interest" description="Disordered" evidence="1">
    <location>
        <begin position="1"/>
        <end position="21"/>
    </location>
</feature>
<dbReference type="InterPro" id="IPR023214">
    <property type="entry name" value="HAD_sf"/>
</dbReference>
<evidence type="ECO:0000256" key="1">
    <source>
        <dbReference type="SAM" id="MobiDB-lite"/>
    </source>
</evidence>
<dbReference type="InterPro" id="IPR055050">
    <property type="entry name" value="WsaF_C"/>
</dbReference>
<dbReference type="Proteomes" id="UP000572377">
    <property type="component" value="Unassembled WGS sequence"/>
</dbReference>
<dbReference type="Gene3D" id="3.40.50.1000">
    <property type="entry name" value="HAD superfamily/HAD-like"/>
    <property type="match status" value="1"/>
</dbReference>
<proteinExistence type="predicted"/>